<feature type="region of interest" description="Disordered" evidence="1">
    <location>
        <begin position="1"/>
        <end position="81"/>
    </location>
</feature>
<dbReference type="EMBL" id="CAICTM010000277">
    <property type="protein sequence ID" value="CAB9506766.1"/>
    <property type="molecule type" value="Genomic_DNA"/>
</dbReference>
<feature type="domain" description="DUF6824" evidence="2">
    <location>
        <begin position="125"/>
        <end position="209"/>
    </location>
</feature>
<proteinExistence type="predicted"/>
<evidence type="ECO:0000259" key="2">
    <source>
        <dbReference type="Pfam" id="PF20710"/>
    </source>
</evidence>
<gene>
    <name evidence="3" type="ORF">SEMRO_278_G106520.1</name>
</gene>
<feature type="compositionally biased region" description="Basic residues" evidence="1">
    <location>
        <begin position="50"/>
        <end position="60"/>
    </location>
</feature>
<evidence type="ECO:0000313" key="3">
    <source>
        <dbReference type="EMBL" id="CAB9506766.1"/>
    </source>
</evidence>
<feature type="compositionally biased region" description="Low complexity" evidence="1">
    <location>
        <begin position="1"/>
        <end position="23"/>
    </location>
</feature>
<dbReference type="Proteomes" id="UP001153069">
    <property type="component" value="Unassembled WGS sequence"/>
</dbReference>
<evidence type="ECO:0000313" key="4">
    <source>
        <dbReference type="Proteomes" id="UP001153069"/>
    </source>
</evidence>
<dbReference type="Pfam" id="PF20710">
    <property type="entry name" value="DUF6824"/>
    <property type="match status" value="1"/>
</dbReference>
<dbReference type="InterPro" id="IPR049227">
    <property type="entry name" value="DUF6824"/>
</dbReference>
<feature type="compositionally biased region" description="Polar residues" evidence="1">
    <location>
        <begin position="30"/>
        <end position="40"/>
    </location>
</feature>
<feature type="compositionally biased region" description="Basic and acidic residues" evidence="1">
    <location>
        <begin position="225"/>
        <end position="237"/>
    </location>
</feature>
<comment type="caution">
    <text evidence="3">The sequence shown here is derived from an EMBL/GenBank/DDBJ whole genome shotgun (WGS) entry which is preliminary data.</text>
</comment>
<reference evidence="3" key="1">
    <citation type="submission" date="2020-06" db="EMBL/GenBank/DDBJ databases">
        <authorList>
            <consortium name="Plant Systems Biology data submission"/>
        </authorList>
    </citation>
    <scope>NUCLEOTIDE SEQUENCE</scope>
    <source>
        <strain evidence="3">D6</strain>
    </source>
</reference>
<feature type="region of interest" description="Disordered" evidence="1">
    <location>
        <begin position="213"/>
        <end position="341"/>
    </location>
</feature>
<accession>A0A9N8DQM5</accession>
<feature type="region of interest" description="Disordered" evidence="1">
    <location>
        <begin position="381"/>
        <end position="400"/>
    </location>
</feature>
<name>A0A9N8DQM5_9STRA</name>
<feature type="compositionally biased region" description="Basic and acidic residues" evidence="1">
    <location>
        <begin position="294"/>
        <end position="303"/>
    </location>
</feature>
<sequence>MAYFQQHAPYHHQQQQQRHPMMQGNGYPQHHSSPYHQQSYGHPPPDQYHHHQQQQHHQHQHQYNQHHQYGGHHHHQQQHQQQYYPPMMETEEDRLEAAAANELLDADSKHENMLSIDFLPCPNTVIVGRGRKVAQHAGNVRFRELVKKELTEYSAATTKAHKSSIIQRVLTEVRLRSHHAFVKQNLTTQRWYRVEENAQRITTAQAFRDALKDNYKSSRAHKKYKREEEKKEGGEKVKGKKKGKGKKEQSDGKDNSPSSSPKRKSTTSSNIKSKVAARGKALSPIPQEPMQDSPMKDEPEAPKSHQPLSCSDKKKPTMPMALDDGEKKDAKKKPPKDSQAAMDKMRAMLEAQQSDLTAGNFTWWKPEAVQAVAQPQVVKMMPPPASKKSSRGSGGDDAIPSASVASCSSLLWSNHSKFSERGSRPRKEREFNFNMSGHSIKNLSNHSIMTISGHSTRSNSTFNGLMAKIAPAGDASNPFEPRPIAAAVQEHEDGVAMDIEMDDVFTSTADMEASSNSHFRTQPYTAKSSTTFDEGIAMGLGNLSDHSLMSNMSSIHSVKGFTPEEIFVESNHTAKDRSNHRGYHGGSRYRGGYGVAMS</sequence>
<keyword evidence="4" id="KW-1185">Reference proteome</keyword>
<evidence type="ECO:0000256" key="1">
    <source>
        <dbReference type="SAM" id="MobiDB-lite"/>
    </source>
</evidence>
<protein>
    <submittedName>
        <fullName evidence="3">Nitrilase family, member 2</fullName>
    </submittedName>
</protein>
<organism evidence="3 4">
    <name type="scientific">Seminavis robusta</name>
    <dbReference type="NCBI Taxonomy" id="568900"/>
    <lineage>
        <taxon>Eukaryota</taxon>
        <taxon>Sar</taxon>
        <taxon>Stramenopiles</taxon>
        <taxon>Ochrophyta</taxon>
        <taxon>Bacillariophyta</taxon>
        <taxon>Bacillariophyceae</taxon>
        <taxon>Bacillariophycidae</taxon>
        <taxon>Naviculales</taxon>
        <taxon>Naviculaceae</taxon>
        <taxon>Seminavis</taxon>
    </lineage>
</organism>
<dbReference type="AlphaFoldDB" id="A0A9N8DQM5"/>